<dbReference type="GO" id="GO:0015562">
    <property type="term" value="F:efflux transmembrane transporter activity"/>
    <property type="evidence" value="ECO:0007669"/>
    <property type="project" value="InterPro"/>
</dbReference>
<evidence type="ECO:0000313" key="4">
    <source>
        <dbReference type="Proteomes" id="UP000037600"/>
    </source>
</evidence>
<dbReference type="Proteomes" id="UP000037600">
    <property type="component" value="Unassembled WGS sequence"/>
</dbReference>
<dbReference type="AlphaFoldDB" id="A0A0J8H027"/>
<dbReference type="PANTHER" id="PTHR30203">
    <property type="entry name" value="OUTER MEMBRANE CATION EFFLUX PROTEIN"/>
    <property type="match status" value="1"/>
</dbReference>
<dbReference type="InterPro" id="IPR010131">
    <property type="entry name" value="MdtP/NodT-like"/>
</dbReference>
<proteinExistence type="inferred from homology"/>
<reference evidence="3 4" key="1">
    <citation type="submission" date="2015-04" db="EMBL/GenBank/DDBJ databases">
        <title>Draft Genome Sequence of the Novel Agar-Digesting Marine Bacterium Q1.</title>
        <authorList>
            <person name="Li Y."/>
            <person name="Li D."/>
            <person name="Chen G."/>
            <person name="Du Z."/>
        </authorList>
    </citation>
    <scope>NUCLEOTIDE SEQUENCE [LARGE SCALE GENOMIC DNA]</scope>
    <source>
        <strain evidence="3 4">Q1</strain>
    </source>
</reference>
<evidence type="ECO:0008006" key="5">
    <source>
        <dbReference type="Google" id="ProtNLM"/>
    </source>
</evidence>
<dbReference type="Gene3D" id="2.20.200.10">
    <property type="entry name" value="Outer membrane efflux proteins (OEP)"/>
    <property type="match status" value="1"/>
</dbReference>
<keyword evidence="4" id="KW-1185">Reference proteome</keyword>
<dbReference type="OrthoDB" id="9770517at2"/>
<comment type="similarity">
    <text evidence="1">Belongs to the outer membrane factor (OMF) (TC 1.B.17) family.</text>
</comment>
<dbReference type="RefSeq" id="WP_149865442.1">
    <property type="nucleotide sequence ID" value="NZ_KQ130483.1"/>
</dbReference>
<evidence type="ECO:0000256" key="1">
    <source>
        <dbReference type="ARBA" id="ARBA00007613"/>
    </source>
</evidence>
<accession>A0A0J8H027</accession>
<dbReference type="InterPro" id="IPR003423">
    <property type="entry name" value="OMP_efflux"/>
</dbReference>
<keyword evidence="2" id="KW-0732">Signal</keyword>
<organism evidence="3 4">
    <name type="scientific">Catenovulum maritimum</name>
    <dbReference type="NCBI Taxonomy" id="1513271"/>
    <lineage>
        <taxon>Bacteria</taxon>
        <taxon>Pseudomonadati</taxon>
        <taxon>Pseudomonadota</taxon>
        <taxon>Gammaproteobacteria</taxon>
        <taxon>Alteromonadales</taxon>
        <taxon>Alteromonadaceae</taxon>
        <taxon>Catenovulum</taxon>
    </lineage>
</organism>
<dbReference type="PROSITE" id="PS51257">
    <property type="entry name" value="PROKAR_LIPOPROTEIN"/>
    <property type="match status" value="1"/>
</dbReference>
<dbReference type="Pfam" id="PF02321">
    <property type="entry name" value="OEP"/>
    <property type="match status" value="2"/>
</dbReference>
<dbReference type="STRING" id="1513271.XM47_03755"/>
<sequence length="464" mass="51933">MVKNNGIKIFKLSCISSSLLFLLSCSSTPTTDIQSELVSPTQWQSVLTKYQDTSPLLSDNIQSDKLKALINDALVNNLELRSQALNLQKAEINLKRAGMALWPDLDFKVDASRGNRNGISNSFSLGLTTSYNLDIWGKLSDAEKAAQLGYQKAEIAFLQTKNNIVSQVANAWFDLVAAENFYKLYEQRTLNVKNNLDIIEQGYQAGLNKALDVYLTRSDYEKEQSRLISQQQQIENASRKLSLLIGGYPDKSITSDFLFKQVKVSVPKGVPAEVIKARPDIQLSWLDVLIDDAELAIAHKNRFPKFEIRASISDEESKVSNLLKDGLWSLAAGITLPILDSRNLKSAEETAQLEFQQSELAYLKTTYEAFHEVETTLTQIDVLDRQKKHAVSQKENAVIAEKLAFEQYLNGLVTYATVLTAQNRTLDAEIQLLELNKNLVVNQISLHLALGKNWQSIAGTEINE</sequence>
<comment type="caution">
    <text evidence="3">The sequence shown here is derived from an EMBL/GenBank/DDBJ whole genome shotgun (WGS) entry which is preliminary data.</text>
</comment>
<gene>
    <name evidence="3" type="ORF">XM47_03755</name>
</gene>
<feature type="chain" id="PRO_5005298703" description="RND transporter" evidence="2">
    <location>
        <begin position="30"/>
        <end position="464"/>
    </location>
</feature>
<evidence type="ECO:0000313" key="3">
    <source>
        <dbReference type="EMBL" id="KMT66358.1"/>
    </source>
</evidence>
<dbReference type="PANTHER" id="PTHR30203:SF30">
    <property type="entry name" value="OUTER MEMBRANE PROTEIN-RELATED"/>
    <property type="match status" value="1"/>
</dbReference>
<name>A0A0J8H027_9ALTE</name>
<dbReference type="Gene3D" id="1.20.1600.10">
    <property type="entry name" value="Outer membrane efflux proteins (OEP)"/>
    <property type="match status" value="1"/>
</dbReference>
<dbReference type="EMBL" id="LAZL01000004">
    <property type="protein sequence ID" value="KMT66358.1"/>
    <property type="molecule type" value="Genomic_DNA"/>
</dbReference>
<protein>
    <recommendedName>
        <fullName evidence="5">RND transporter</fullName>
    </recommendedName>
</protein>
<evidence type="ECO:0000256" key="2">
    <source>
        <dbReference type="SAM" id="SignalP"/>
    </source>
</evidence>
<feature type="signal peptide" evidence="2">
    <location>
        <begin position="1"/>
        <end position="29"/>
    </location>
</feature>
<dbReference type="SUPFAM" id="SSF56954">
    <property type="entry name" value="Outer membrane efflux proteins (OEP)"/>
    <property type="match status" value="1"/>
</dbReference>